<organism evidence="1 2">
    <name type="scientific">Cryobacterium levicorallinum</name>
    <dbReference type="NCBI Taxonomy" id="995038"/>
    <lineage>
        <taxon>Bacteria</taxon>
        <taxon>Bacillati</taxon>
        <taxon>Actinomycetota</taxon>
        <taxon>Actinomycetes</taxon>
        <taxon>Micrococcales</taxon>
        <taxon>Microbacteriaceae</taxon>
        <taxon>Cryobacterium</taxon>
    </lineage>
</organism>
<evidence type="ECO:0000313" key="1">
    <source>
        <dbReference type="EMBL" id="SFH65032.1"/>
    </source>
</evidence>
<proteinExistence type="predicted"/>
<accession>A0ABY1EF91</accession>
<keyword evidence="2" id="KW-1185">Reference proteome</keyword>
<dbReference type="EMBL" id="FOPW01000010">
    <property type="protein sequence ID" value="SFH65032.1"/>
    <property type="molecule type" value="Genomic_DNA"/>
</dbReference>
<reference evidence="1 2" key="1">
    <citation type="submission" date="2016-10" db="EMBL/GenBank/DDBJ databases">
        <authorList>
            <person name="Varghese N."/>
            <person name="Submissions S."/>
        </authorList>
    </citation>
    <scope>NUCLEOTIDE SEQUENCE [LARGE SCALE GENOMIC DNA]</scope>
    <source>
        <strain evidence="1 2">GMCC 1.11211</strain>
    </source>
</reference>
<gene>
    <name evidence="1" type="ORF">SAMN05216274_110104</name>
</gene>
<protein>
    <submittedName>
        <fullName evidence="1">Uncharacterized protein</fullName>
    </submittedName>
</protein>
<name>A0ABY1EF91_9MICO</name>
<evidence type="ECO:0000313" key="2">
    <source>
        <dbReference type="Proteomes" id="UP000199681"/>
    </source>
</evidence>
<comment type="caution">
    <text evidence="1">The sequence shown here is derived from an EMBL/GenBank/DDBJ whole genome shotgun (WGS) entry which is preliminary data.</text>
</comment>
<sequence length="142" mass="15305">MGEASLPQVVQERSRRGPRLLEIAQLNVAIQDVVNSGADLCLPDLVDLPLIGTLLWVQAGQQTVRDDSAFSATEIESCLVNLISFERHRPSVRRDAGIQEGSLGLLQLVVTAQPPQTRGCGMAGSQVDHASFTLISAAHPRR</sequence>
<dbReference type="Proteomes" id="UP000199681">
    <property type="component" value="Unassembled WGS sequence"/>
</dbReference>